<sequence length="136" mass="14085">MRLDTSLNSSAASLLPAITESTPGNDEAVVFRSDSLPTIRVSSPPQLPAALVRSPSRVASVANPGVAGISRRLVSVRLPGLLAQTNLTLYTLFFGEMKKKSSVGVADDRAIATGDDPTQKPGRSTAAVPGKRSGTV</sequence>
<dbReference type="AlphaFoldDB" id="A0A8D8EQL6"/>
<dbReference type="EMBL" id="HBUE01000427">
    <property type="protein sequence ID" value="CAG6443531.1"/>
    <property type="molecule type" value="Transcribed_RNA"/>
</dbReference>
<feature type="region of interest" description="Disordered" evidence="1">
    <location>
        <begin position="101"/>
        <end position="136"/>
    </location>
</feature>
<organism evidence="2">
    <name type="scientific">Culex pipiens</name>
    <name type="common">House mosquito</name>
    <dbReference type="NCBI Taxonomy" id="7175"/>
    <lineage>
        <taxon>Eukaryota</taxon>
        <taxon>Metazoa</taxon>
        <taxon>Ecdysozoa</taxon>
        <taxon>Arthropoda</taxon>
        <taxon>Hexapoda</taxon>
        <taxon>Insecta</taxon>
        <taxon>Pterygota</taxon>
        <taxon>Neoptera</taxon>
        <taxon>Endopterygota</taxon>
        <taxon>Diptera</taxon>
        <taxon>Nematocera</taxon>
        <taxon>Culicoidea</taxon>
        <taxon>Culicidae</taxon>
        <taxon>Culicinae</taxon>
        <taxon>Culicini</taxon>
        <taxon>Culex</taxon>
        <taxon>Culex</taxon>
    </lineage>
</organism>
<name>A0A8D8EQL6_CULPI</name>
<accession>A0A8D8EQL6</accession>
<protein>
    <submittedName>
        <fullName evidence="2">(northern house mosquito) hypothetical protein</fullName>
    </submittedName>
</protein>
<evidence type="ECO:0000256" key="1">
    <source>
        <dbReference type="SAM" id="MobiDB-lite"/>
    </source>
</evidence>
<evidence type="ECO:0000313" key="2">
    <source>
        <dbReference type="EMBL" id="CAG6443531.1"/>
    </source>
</evidence>
<reference evidence="2" key="1">
    <citation type="submission" date="2021-05" db="EMBL/GenBank/DDBJ databases">
        <authorList>
            <person name="Alioto T."/>
            <person name="Alioto T."/>
            <person name="Gomez Garrido J."/>
        </authorList>
    </citation>
    <scope>NUCLEOTIDE SEQUENCE</scope>
</reference>
<proteinExistence type="predicted"/>